<dbReference type="InterPro" id="IPR052894">
    <property type="entry name" value="AsmA-related"/>
</dbReference>
<protein>
    <submittedName>
        <fullName evidence="2">AsmA-like C-terminal region-containing protein</fullName>
    </submittedName>
</protein>
<accession>A0ABS9KUK3</accession>
<gene>
    <name evidence="2" type="ORF">LZZ85_16940</name>
</gene>
<dbReference type="RefSeq" id="WP_237874524.1">
    <property type="nucleotide sequence ID" value="NZ_JAKLTR010000011.1"/>
</dbReference>
<keyword evidence="1" id="KW-0812">Transmembrane</keyword>
<name>A0ABS9KUK3_9BACT</name>
<evidence type="ECO:0000313" key="3">
    <source>
        <dbReference type="Proteomes" id="UP001165367"/>
    </source>
</evidence>
<feature type="transmembrane region" description="Helical" evidence="1">
    <location>
        <begin position="12"/>
        <end position="30"/>
    </location>
</feature>
<comment type="caution">
    <text evidence="2">The sequence shown here is derived from an EMBL/GenBank/DDBJ whole genome shotgun (WGS) entry which is preliminary data.</text>
</comment>
<keyword evidence="3" id="KW-1185">Reference proteome</keyword>
<dbReference type="PANTHER" id="PTHR30441:SF8">
    <property type="entry name" value="DUF748 DOMAIN-CONTAINING PROTEIN"/>
    <property type="match status" value="1"/>
</dbReference>
<dbReference type="Proteomes" id="UP001165367">
    <property type="component" value="Unassembled WGS sequence"/>
</dbReference>
<dbReference type="PANTHER" id="PTHR30441">
    <property type="entry name" value="DUF748 DOMAIN-CONTAINING PROTEIN"/>
    <property type="match status" value="1"/>
</dbReference>
<organism evidence="2 3">
    <name type="scientific">Terrimonas ginsenosidimutans</name>
    <dbReference type="NCBI Taxonomy" id="2908004"/>
    <lineage>
        <taxon>Bacteria</taxon>
        <taxon>Pseudomonadati</taxon>
        <taxon>Bacteroidota</taxon>
        <taxon>Chitinophagia</taxon>
        <taxon>Chitinophagales</taxon>
        <taxon>Chitinophagaceae</taxon>
        <taxon>Terrimonas</taxon>
    </lineage>
</organism>
<reference evidence="2" key="1">
    <citation type="submission" date="2022-01" db="EMBL/GenBank/DDBJ databases">
        <authorList>
            <person name="Jo J.-H."/>
            <person name="Im W.-T."/>
        </authorList>
    </citation>
    <scope>NUCLEOTIDE SEQUENCE</scope>
    <source>
        <strain evidence="2">NA20</strain>
    </source>
</reference>
<evidence type="ECO:0000313" key="2">
    <source>
        <dbReference type="EMBL" id="MCG2615986.1"/>
    </source>
</evidence>
<keyword evidence="1" id="KW-1133">Transmembrane helix</keyword>
<sequence length="1054" mass="119130">MKWKKIILRSLLSLLILVILILTIVPIVLYRKQKSIVQYVVSEMNKEFGGKLVIEDSHISLLNGFPYVSIDLTGVRFFGTKDTTQRPIYQVSDLYVGFDAKALIQGKYDVKRISLEKGHIDLVQYANGDINLLLAKNVKLDSTSTRENDTSKLHLKLKRVRLKDIDITYYKESDSLLAETYITDAKASFSITDDIIHARLKTGMELNIVQRGDTSFFNHKHVSITTDLDFDQKNELLKISKGEFALEDGEFGFSGSIDINDQLKTDLEIHGNKPDFNLLLSLAPPAILENFKPFSNAGRVFFDARVNGRLAPGNKFAIDANFGCENAYFKNTISNKTVDQFGFLGSFNNGADSSMKTAELKLLDIAARPGAGVFSGNVIIKNFEDPHINVDLHSDLDLAFLGDFLNMDQLKGIKGKVMLDMRFNELIDFQQPENNLVKLKEGIDSELQIKDLSVLLPGFKAPIEDLNLHAQMKQGKLDLDTLRFRLGSSDLSLKGALDDLPAIFHFEDKPINVSLLANSKHLKIKDFLSFDTSLASKTDEEISNFSINLAFKTSVNDLTHVSGVPRGEFLIDDLYAKLKNYPHTFHDFHADLFINDTTATLKDFSGQIDKSDFHFNGKLSNYNLWFADHKKGTTRFSFDFRSDLIKLQDMFSYKGENYIPQDYRHEELSGIRLHGEMGLQYDSSLKAGQIAFNKVKAKMKIHPLKLEDANGTFYFGRQRIGFSDLYARMGRSDLKASLSLYTGDNAELKKQVNKIEIHSARLDIDELSNFDLKKKGSASHDSAFNLFSLPFGHLSLTADIGELHYHHNALKNVTAALRMQPDHYLYVDTFTLAAAEGQLALNGYFNGSDPTHIYFKSDLQLDHVDIDKLLLRFDNFGQDYAWNKNLHGMLTGNIKSTVFMHPDLVPLLDKAEAEMNVTITDGQLVDFAPMQAMSKYFKDKNLRMIRFDTLSNLLTLKNAALSFPSMNINSSLGFIEISGTQSLNTSMDYYIRVPLKMVTQIGFRHLFGGKKREEVDPEQEDAIIYRDTDKKVAFVNLRIAGTPDDYKISLKKKK</sequence>
<keyword evidence="1" id="KW-0472">Membrane</keyword>
<evidence type="ECO:0000256" key="1">
    <source>
        <dbReference type="SAM" id="Phobius"/>
    </source>
</evidence>
<proteinExistence type="predicted"/>
<dbReference type="EMBL" id="JAKLTR010000011">
    <property type="protein sequence ID" value="MCG2615986.1"/>
    <property type="molecule type" value="Genomic_DNA"/>
</dbReference>